<dbReference type="PANTHER" id="PTHR30572:SF4">
    <property type="entry name" value="ABC TRANSPORTER PERMEASE YTRF"/>
    <property type="match status" value="1"/>
</dbReference>
<evidence type="ECO:0000256" key="7">
    <source>
        <dbReference type="SAM" id="Phobius"/>
    </source>
</evidence>
<dbReference type="InterPro" id="IPR003838">
    <property type="entry name" value="ABC3_permease_C"/>
</dbReference>
<protein>
    <submittedName>
        <fullName evidence="9">ABC-type lipoprotein release transport system permease subunit</fullName>
    </submittedName>
</protein>
<reference evidence="9" key="1">
    <citation type="submission" date="2023-07" db="EMBL/GenBank/DDBJ databases">
        <title>Genomic Encyclopedia of Type Strains, Phase IV (KMG-IV): sequencing the most valuable type-strain genomes for metagenomic binning, comparative biology and taxonomic classification.</title>
        <authorList>
            <person name="Goeker M."/>
        </authorList>
    </citation>
    <scope>NUCLEOTIDE SEQUENCE</scope>
    <source>
        <strain evidence="9">DSM 24202</strain>
    </source>
</reference>
<feature type="transmembrane region" description="Helical" evidence="7">
    <location>
        <begin position="35"/>
        <end position="55"/>
    </location>
</feature>
<dbReference type="AlphaFoldDB" id="A0AAE4AQA6"/>
<keyword evidence="10" id="KW-1185">Reference proteome</keyword>
<comment type="caution">
    <text evidence="9">The sequence shown here is derived from an EMBL/GenBank/DDBJ whole genome shotgun (WGS) entry which is preliminary data.</text>
</comment>
<keyword evidence="3 7" id="KW-0812">Transmembrane</keyword>
<evidence type="ECO:0000313" key="10">
    <source>
        <dbReference type="Proteomes" id="UP001238163"/>
    </source>
</evidence>
<keyword evidence="4 7" id="KW-1133">Transmembrane helix</keyword>
<evidence type="ECO:0000256" key="5">
    <source>
        <dbReference type="ARBA" id="ARBA00023136"/>
    </source>
</evidence>
<dbReference type="RefSeq" id="WP_307261681.1">
    <property type="nucleotide sequence ID" value="NZ_JAUSVL010000001.1"/>
</dbReference>
<evidence type="ECO:0000256" key="1">
    <source>
        <dbReference type="ARBA" id="ARBA00004651"/>
    </source>
</evidence>
<evidence type="ECO:0000256" key="2">
    <source>
        <dbReference type="ARBA" id="ARBA00022475"/>
    </source>
</evidence>
<dbReference type="PANTHER" id="PTHR30572">
    <property type="entry name" value="MEMBRANE COMPONENT OF TRANSPORTER-RELATED"/>
    <property type="match status" value="1"/>
</dbReference>
<evidence type="ECO:0000256" key="3">
    <source>
        <dbReference type="ARBA" id="ARBA00022692"/>
    </source>
</evidence>
<dbReference type="InterPro" id="IPR050250">
    <property type="entry name" value="Macrolide_Exporter_MacB"/>
</dbReference>
<dbReference type="GO" id="GO:0005886">
    <property type="term" value="C:plasma membrane"/>
    <property type="evidence" value="ECO:0007669"/>
    <property type="project" value="UniProtKB-SubCell"/>
</dbReference>
<dbReference type="Pfam" id="PF02687">
    <property type="entry name" value="FtsX"/>
    <property type="match status" value="1"/>
</dbReference>
<feature type="domain" description="ABC3 transporter permease C-terminal" evidence="8">
    <location>
        <begin position="96"/>
        <end position="216"/>
    </location>
</feature>
<dbReference type="EMBL" id="JAUSVL010000001">
    <property type="protein sequence ID" value="MDQ0290262.1"/>
    <property type="molecule type" value="Genomic_DNA"/>
</dbReference>
<comment type="subcellular location">
    <subcellularLocation>
        <location evidence="1">Cell membrane</location>
        <topology evidence="1">Multi-pass membrane protein</topology>
    </subcellularLocation>
</comment>
<feature type="transmembrane region" description="Helical" evidence="7">
    <location>
        <begin position="93"/>
        <end position="114"/>
    </location>
</feature>
<keyword evidence="5 7" id="KW-0472">Membrane</keyword>
<feature type="transmembrane region" description="Helical" evidence="7">
    <location>
        <begin position="149"/>
        <end position="169"/>
    </location>
</feature>
<organism evidence="9 10">
    <name type="scientific">Oligosphaera ethanolica</name>
    <dbReference type="NCBI Taxonomy" id="760260"/>
    <lineage>
        <taxon>Bacteria</taxon>
        <taxon>Pseudomonadati</taxon>
        <taxon>Lentisphaerota</taxon>
        <taxon>Oligosphaeria</taxon>
        <taxon>Oligosphaerales</taxon>
        <taxon>Oligosphaeraceae</taxon>
        <taxon>Oligosphaera</taxon>
    </lineage>
</organism>
<evidence type="ECO:0000313" key="9">
    <source>
        <dbReference type="EMBL" id="MDQ0290262.1"/>
    </source>
</evidence>
<evidence type="ECO:0000256" key="6">
    <source>
        <dbReference type="ARBA" id="ARBA00038076"/>
    </source>
</evidence>
<proteinExistence type="inferred from homology"/>
<sequence length="224" mass="24169">MNAEQTMTNTVIPEQRQVSWAVSFQVSWAGIRRRFFRSLITMSGVVLAIAFLTYMQVMNDIVRALVRADDAVLNVLLQQAGVDIYAGDAPDRMMVLLIVLSLLACLVGIINSMLMSVTERIKEIGTLKCLGALDGFIVRSYFIESSVQGVAGTVLGCLIGLAVAIGVATTNYHGYIAANLPVLSIVRSLTTSLITGTLLSVMAAILPAYIAARKQPVDAMRVEE</sequence>
<evidence type="ECO:0000259" key="8">
    <source>
        <dbReference type="Pfam" id="PF02687"/>
    </source>
</evidence>
<dbReference type="Proteomes" id="UP001238163">
    <property type="component" value="Unassembled WGS sequence"/>
</dbReference>
<keyword evidence="9" id="KW-0449">Lipoprotein</keyword>
<feature type="transmembrane region" description="Helical" evidence="7">
    <location>
        <begin position="189"/>
        <end position="212"/>
    </location>
</feature>
<comment type="similarity">
    <text evidence="6">Belongs to the ABC-4 integral membrane protein family.</text>
</comment>
<dbReference type="GO" id="GO:0022857">
    <property type="term" value="F:transmembrane transporter activity"/>
    <property type="evidence" value="ECO:0007669"/>
    <property type="project" value="TreeGrafter"/>
</dbReference>
<keyword evidence="2" id="KW-1003">Cell membrane</keyword>
<accession>A0AAE4AQA6</accession>
<evidence type="ECO:0000256" key="4">
    <source>
        <dbReference type="ARBA" id="ARBA00022989"/>
    </source>
</evidence>
<gene>
    <name evidence="9" type="ORF">J3R75_002369</name>
</gene>
<name>A0AAE4AQA6_9BACT</name>